<gene>
    <name evidence="1" type="ORF">X805_00810</name>
</gene>
<comment type="caution">
    <text evidence="1">The sequence shown here is derived from an EMBL/GenBank/DDBJ whole genome shotgun (WGS) entry which is preliminary data.</text>
</comment>
<name>A0A059KSD4_9BURK</name>
<accession>A0A059KSD4</accession>
<dbReference type="Proteomes" id="UP000026714">
    <property type="component" value="Unassembled WGS sequence"/>
</dbReference>
<protein>
    <submittedName>
        <fullName evidence="1">Uncharacterized protein</fullName>
    </submittedName>
</protein>
<evidence type="ECO:0000313" key="2">
    <source>
        <dbReference type="Proteomes" id="UP000026714"/>
    </source>
</evidence>
<keyword evidence="2" id="KW-1185">Reference proteome</keyword>
<reference evidence="1 2" key="1">
    <citation type="journal article" date="2014" name="FEMS Microbiol. Ecol.">
        <title>Sphaerotilus natans encrusted with nanoball-shaped Fe(III) oxide minerals formed by nitrate-reducing mixotrophic Fe(II) oxidation.</title>
        <authorList>
            <person name="Park S."/>
            <person name="Kim D.H."/>
            <person name="Lee J.H."/>
            <person name="Hur H.G."/>
        </authorList>
    </citation>
    <scope>NUCLEOTIDE SEQUENCE [LARGE SCALE GENOMIC DNA]</scope>
    <source>
        <strain evidence="1 2">DSM 6575</strain>
    </source>
</reference>
<organism evidence="1 2">
    <name type="scientific">Sphaerotilus natans subsp. natans DSM 6575</name>
    <dbReference type="NCBI Taxonomy" id="1286631"/>
    <lineage>
        <taxon>Bacteria</taxon>
        <taxon>Pseudomonadati</taxon>
        <taxon>Pseudomonadota</taxon>
        <taxon>Betaproteobacteria</taxon>
        <taxon>Burkholderiales</taxon>
        <taxon>Sphaerotilaceae</taxon>
        <taxon>Sphaerotilus</taxon>
    </lineage>
</organism>
<dbReference type="EMBL" id="AZRA01000002">
    <property type="protein sequence ID" value="KDB54351.1"/>
    <property type="molecule type" value="Genomic_DNA"/>
</dbReference>
<sequence>MMVLVMDLFRSAVTRILLFPLETRKMVACGSHRHLSSRSPTGLIDPS</sequence>
<proteinExistence type="predicted"/>
<evidence type="ECO:0000313" key="1">
    <source>
        <dbReference type="EMBL" id="KDB54351.1"/>
    </source>
</evidence>
<dbReference type="AlphaFoldDB" id="A0A059KSD4"/>